<sequence length="253" mass="26605">MVLETPPKEDTKGDIPIPSQIGPQITSVGVMLESYAMVTPFGDVAGAAAGLKGDIPIPSQIGPQITSVGVMLESYAMVTPSGDVAEAAAGSKGDIPIPSPEPATAGVTPEPPLEHLLEPLPEPGLLLEHLLEQEPLPEALVPEPLPEAPVPEHERLALLVTMLELHSATAQGKVHNEETFTALTLNLHARLLPKLTIGGSALAFFINPHAFLGFYEFAEFLDLCVGVFAHAGLDAEVFVNLLVDQILGLEFAG</sequence>
<accession>A0A314ZKZ5</accession>
<dbReference type="AlphaFoldDB" id="A0A314ZKZ5"/>
<evidence type="ECO:0000313" key="2">
    <source>
        <dbReference type="EMBL" id="PQQ02676.1"/>
    </source>
</evidence>
<protein>
    <submittedName>
        <fullName evidence="2">Uncharacterized protein</fullName>
    </submittedName>
</protein>
<name>A0A314ZKZ5_PRUYE</name>
<dbReference type="Proteomes" id="UP000250321">
    <property type="component" value="Unassembled WGS sequence"/>
</dbReference>
<evidence type="ECO:0000256" key="1">
    <source>
        <dbReference type="SAM" id="MobiDB-lite"/>
    </source>
</evidence>
<comment type="caution">
    <text evidence="2">The sequence shown here is derived from an EMBL/GenBank/DDBJ whole genome shotgun (WGS) entry which is preliminary data.</text>
</comment>
<feature type="region of interest" description="Disordered" evidence="1">
    <location>
        <begin position="87"/>
        <end position="107"/>
    </location>
</feature>
<reference evidence="2 3" key="1">
    <citation type="submission" date="2018-02" db="EMBL/GenBank/DDBJ databases">
        <title>Draft genome of wild Prunus yedoensis var. nudiflora.</title>
        <authorList>
            <person name="Baek S."/>
            <person name="Kim J.-H."/>
            <person name="Choi K."/>
            <person name="Kim G.-B."/>
            <person name="Cho A."/>
            <person name="Jang H."/>
            <person name="Shin C.-H."/>
            <person name="Yu H.-J."/>
            <person name="Mun J.-H."/>
        </authorList>
    </citation>
    <scope>NUCLEOTIDE SEQUENCE [LARGE SCALE GENOMIC DNA]</scope>
    <source>
        <strain evidence="3">cv. Jeju island</strain>
        <tissue evidence="2">Leaf</tissue>
    </source>
</reference>
<proteinExistence type="predicted"/>
<dbReference type="EMBL" id="PJQY01001435">
    <property type="protein sequence ID" value="PQQ02676.1"/>
    <property type="molecule type" value="Genomic_DNA"/>
</dbReference>
<evidence type="ECO:0000313" key="3">
    <source>
        <dbReference type="Proteomes" id="UP000250321"/>
    </source>
</evidence>
<feature type="region of interest" description="Disordered" evidence="1">
    <location>
        <begin position="1"/>
        <end position="20"/>
    </location>
</feature>
<organism evidence="2 3">
    <name type="scientific">Prunus yedoensis var. nudiflora</name>
    <dbReference type="NCBI Taxonomy" id="2094558"/>
    <lineage>
        <taxon>Eukaryota</taxon>
        <taxon>Viridiplantae</taxon>
        <taxon>Streptophyta</taxon>
        <taxon>Embryophyta</taxon>
        <taxon>Tracheophyta</taxon>
        <taxon>Spermatophyta</taxon>
        <taxon>Magnoliopsida</taxon>
        <taxon>eudicotyledons</taxon>
        <taxon>Gunneridae</taxon>
        <taxon>Pentapetalae</taxon>
        <taxon>rosids</taxon>
        <taxon>fabids</taxon>
        <taxon>Rosales</taxon>
        <taxon>Rosaceae</taxon>
        <taxon>Amygdaloideae</taxon>
        <taxon>Amygdaleae</taxon>
        <taxon>Prunus</taxon>
    </lineage>
</organism>
<gene>
    <name evidence="2" type="ORF">Pyn_03025</name>
</gene>
<keyword evidence="3" id="KW-1185">Reference proteome</keyword>
<feature type="compositionally biased region" description="Basic and acidic residues" evidence="1">
    <location>
        <begin position="1"/>
        <end position="13"/>
    </location>
</feature>